<sequence>MYRLQKAINGTFKNHFLLSSSCFLVLTRLNELYSIKKSLLTTPSFSNPYIFKLMKLYINRLNNPYSYIISFVFMA</sequence>
<reference evidence="1 2" key="1">
    <citation type="journal article" date="2020" name="J. Clin. Microbiol.">
        <title>Helicobacter pylori infections in the Bronx, New York: Surveying Antibiotic Susceptibility and Strain Lineage by Whole-genome Sequencing.</title>
        <authorList>
            <person name="Saranathan R."/>
            <person name="Levi M.H."/>
            <person name="Wattam A.R."/>
            <person name="Malek A."/>
            <person name="Asare E."/>
            <person name="Behin D.S."/>
            <person name="Pan D.H."/>
            <person name="Jacobs W.R."/>
            <person name="Szymczak W.A."/>
        </authorList>
    </citation>
    <scope>NUCLEOTIDE SEQUENCE [LARGE SCALE GENOMIC DNA]</scope>
    <source>
        <strain evidence="1 2">MHP10</strain>
    </source>
</reference>
<evidence type="ECO:0000313" key="1">
    <source>
        <dbReference type="EMBL" id="MUV09748.1"/>
    </source>
</evidence>
<dbReference type="EMBL" id="WAEA01000002">
    <property type="protein sequence ID" value="MUV09748.1"/>
    <property type="molecule type" value="Genomic_DNA"/>
</dbReference>
<protein>
    <submittedName>
        <fullName evidence="1">Uncharacterized protein</fullName>
    </submittedName>
</protein>
<evidence type="ECO:0000313" key="2">
    <source>
        <dbReference type="Proteomes" id="UP000460877"/>
    </source>
</evidence>
<comment type="caution">
    <text evidence="1">The sequence shown here is derived from an EMBL/GenBank/DDBJ whole genome shotgun (WGS) entry which is preliminary data.</text>
</comment>
<organism evidence="1 2">
    <name type="scientific">Helicobacter pylori</name>
    <name type="common">Campylobacter pylori</name>
    <dbReference type="NCBI Taxonomy" id="210"/>
    <lineage>
        <taxon>Bacteria</taxon>
        <taxon>Pseudomonadati</taxon>
        <taxon>Campylobacterota</taxon>
        <taxon>Epsilonproteobacteria</taxon>
        <taxon>Campylobacterales</taxon>
        <taxon>Helicobacteraceae</taxon>
        <taxon>Helicobacter</taxon>
    </lineage>
</organism>
<dbReference type="AlphaFoldDB" id="A0A7K1NZ62"/>
<name>A0A7K1NZ62_HELPX</name>
<gene>
    <name evidence="1" type="ORF">F7218_02365</name>
</gene>
<proteinExistence type="predicted"/>
<dbReference type="Proteomes" id="UP000460877">
    <property type="component" value="Unassembled WGS sequence"/>
</dbReference>
<accession>A0A7K1NZ62</accession>